<feature type="domain" description="Mitochondria-eating protein C-terminal" evidence="2">
    <location>
        <begin position="207"/>
        <end position="410"/>
    </location>
</feature>
<evidence type="ECO:0000313" key="4">
    <source>
        <dbReference type="Proteomes" id="UP001186944"/>
    </source>
</evidence>
<gene>
    <name evidence="3" type="ORF">FSP39_018692</name>
</gene>
<protein>
    <recommendedName>
        <fullName evidence="2">Mitochondria-eating protein C-terminal domain-containing protein</fullName>
    </recommendedName>
</protein>
<reference evidence="3" key="1">
    <citation type="submission" date="2019-08" db="EMBL/GenBank/DDBJ databases">
        <title>The improved chromosome-level genome for the pearl oyster Pinctada fucata martensii using PacBio sequencing and Hi-C.</title>
        <authorList>
            <person name="Zheng Z."/>
        </authorList>
    </citation>
    <scope>NUCLEOTIDE SEQUENCE</scope>
    <source>
        <strain evidence="3">ZZ-2019</strain>
        <tissue evidence="3">Adductor muscle</tissue>
    </source>
</reference>
<dbReference type="AlphaFoldDB" id="A0AA88YJ16"/>
<dbReference type="EMBL" id="VSWD01000006">
    <property type="protein sequence ID" value="KAK3100359.1"/>
    <property type="molecule type" value="Genomic_DNA"/>
</dbReference>
<evidence type="ECO:0000313" key="3">
    <source>
        <dbReference type="EMBL" id="KAK3100359.1"/>
    </source>
</evidence>
<keyword evidence="4" id="KW-1185">Reference proteome</keyword>
<accession>A0AA88YJ16</accession>
<organism evidence="3 4">
    <name type="scientific">Pinctada imbricata</name>
    <name type="common">Atlantic pearl-oyster</name>
    <name type="synonym">Pinctada martensii</name>
    <dbReference type="NCBI Taxonomy" id="66713"/>
    <lineage>
        <taxon>Eukaryota</taxon>
        <taxon>Metazoa</taxon>
        <taxon>Spiralia</taxon>
        <taxon>Lophotrochozoa</taxon>
        <taxon>Mollusca</taxon>
        <taxon>Bivalvia</taxon>
        <taxon>Autobranchia</taxon>
        <taxon>Pteriomorphia</taxon>
        <taxon>Pterioida</taxon>
        <taxon>Pterioidea</taxon>
        <taxon>Pteriidae</taxon>
        <taxon>Pinctada</taxon>
    </lineage>
</organism>
<comment type="caution">
    <text evidence="3">The sequence shown here is derived from an EMBL/GenBank/DDBJ whole genome shotgun (WGS) entry which is preliminary data.</text>
</comment>
<evidence type="ECO:0000256" key="1">
    <source>
        <dbReference type="SAM" id="MobiDB-lite"/>
    </source>
</evidence>
<dbReference type="InterPro" id="IPR031981">
    <property type="entry name" value="MIEAP_C"/>
</dbReference>
<proteinExistence type="predicted"/>
<name>A0AA88YJ16_PINIB</name>
<evidence type="ECO:0000259" key="2">
    <source>
        <dbReference type="Pfam" id="PF16026"/>
    </source>
</evidence>
<sequence>MHMQKAGRRKPEVNVNLPALKSHIRSNIQDVLHDMETLVDQKDLNSAKKEYVNLLEAESLLKDRYPQLDILISGIVETQKSPRKGHEEGGRSRLRDLLVRSTKEPSVSRYTSGTAMYEYNSLKTVREDNYDPMFNPKRSTMMEFTPRNKANPASRGRRGSLSSNRTSVEEIEGVLRTVEYQQSKIDQLTKRLQQTDFEENIDEKAIQLAKQFEEVYSYEWKTAWREMNRWLKDKQAEITYNLLRVVRFAYEFCRKAAAEQILDLTKKSVQPLIQPIRLPYMESQPSIEQRAILSSTGVKYAKRYRREVAAVSLPQLSQKFKEQVIRPDFGWDPDKLPPYLSDYIDKVVEVLWLMSVQDPPMFIDWPIDGSTLDSDKYKVYSGDGSRVQQCVWPCVYVSGNGPLLSKGYVIVSRK</sequence>
<dbReference type="Pfam" id="PF16026">
    <property type="entry name" value="MIEAP"/>
    <property type="match status" value="1"/>
</dbReference>
<dbReference type="Proteomes" id="UP001186944">
    <property type="component" value="Unassembled WGS sequence"/>
</dbReference>
<feature type="region of interest" description="Disordered" evidence="1">
    <location>
        <begin position="144"/>
        <end position="165"/>
    </location>
</feature>